<organism evidence="1 2">
    <name type="scientific">Novacetimonas hansenii</name>
    <name type="common">Komagataeibacter hansenii</name>
    <dbReference type="NCBI Taxonomy" id="436"/>
    <lineage>
        <taxon>Bacteria</taxon>
        <taxon>Pseudomonadati</taxon>
        <taxon>Pseudomonadota</taxon>
        <taxon>Alphaproteobacteria</taxon>
        <taxon>Acetobacterales</taxon>
        <taxon>Acetobacteraceae</taxon>
        <taxon>Novacetimonas</taxon>
    </lineage>
</organism>
<dbReference type="Proteomes" id="UP001202887">
    <property type="component" value="Unassembled WGS sequence"/>
</dbReference>
<dbReference type="GeneID" id="61367965"/>
<reference evidence="1" key="1">
    <citation type="journal article" date="2021" name="Polymers (Basel)">
        <title>Highly Stretchable Bacterial Cellulose Produced by Komagataeibacter hansenii SI1.</title>
        <authorList>
            <person name="Cielecka I."/>
            <person name="Ryngajllo M."/>
            <person name="Maniukiewicz W."/>
            <person name="Bielecki S."/>
        </authorList>
    </citation>
    <scope>NUCLEOTIDE SEQUENCE</scope>
    <source>
        <strain evidence="1">SI1</strain>
    </source>
</reference>
<dbReference type="RefSeq" id="WP_192264556.1">
    <property type="nucleotide sequence ID" value="NZ_CP062147.1"/>
</dbReference>
<reference evidence="1" key="2">
    <citation type="submission" date="2022-03" db="EMBL/GenBank/DDBJ databases">
        <authorList>
            <person name="Ryngajllo M."/>
            <person name="Jacek P."/>
            <person name="Kubiak K."/>
        </authorList>
    </citation>
    <scope>NUCLEOTIDE SEQUENCE</scope>
    <source>
        <strain evidence="1">SI1</strain>
    </source>
</reference>
<name>A0AAW5EVP9_NOVHA</name>
<evidence type="ECO:0000313" key="2">
    <source>
        <dbReference type="Proteomes" id="UP001202887"/>
    </source>
</evidence>
<proteinExistence type="predicted"/>
<evidence type="ECO:0000313" key="1">
    <source>
        <dbReference type="EMBL" id="MCJ8355365.1"/>
    </source>
</evidence>
<gene>
    <name evidence="1" type="ORF">K1W68_15450</name>
</gene>
<dbReference type="AlphaFoldDB" id="A0AAW5EVP9"/>
<accession>A0AAW5EVP9</accession>
<sequence>MRAFKQVKMRVKTINWSIFTEPVFDGNAPDSRLLALRPFVRPGHRDYKCGLAHESPTSSFVRPGHTGWHLIDIQRPFKNNPLISKGNIPDVILSLDKAIPLRTFDRSITKTFIIPVCYQSHIFQQSLTCLPAIFLGHLL</sequence>
<dbReference type="EMBL" id="JAIBCX010000080">
    <property type="protein sequence ID" value="MCJ8355365.1"/>
    <property type="molecule type" value="Genomic_DNA"/>
</dbReference>
<comment type="caution">
    <text evidence="1">The sequence shown here is derived from an EMBL/GenBank/DDBJ whole genome shotgun (WGS) entry which is preliminary data.</text>
</comment>
<protein>
    <submittedName>
        <fullName evidence="1">Uncharacterized protein</fullName>
    </submittedName>
</protein>